<evidence type="ECO:0000313" key="11">
    <source>
        <dbReference type="Proteomes" id="UP001176961"/>
    </source>
</evidence>
<accession>A0AA36DNH8</accession>
<dbReference type="SUPFAM" id="SSF56235">
    <property type="entry name" value="N-terminal nucleophile aminohydrolases (Ntn hydrolases)"/>
    <property type="match status" value="1"/>
</dbReference>
<dbReference type="InterPro" id="IPR000101">
    <property type="entry name" value="GGT_peptidase"/>
</dbReference>
<reference evidence="10" key="1">
    <citation type="submission" date="2023-07" db="EMBL/GenBank/DDBJ databases">
        <authorList>
            <consortium name="CYATHOMIX"/>
        </authorList>
    </citation>
    <scope>NUCLEOTIDE SEQUENCE</scope>
    <source>
        <strain evidence="10">N/A</strain>
    </source>
</reference>
<keyword evidence="5" id="KW-0012">Acyltransferase</keyword>
<evidence type="ECO:0000256" key="1">
    <source>
        <dbReference type="ARBA" id="ARBA00022670"/>
    </source>
</evidence>
<feature type="binding site" evidence="7">
    <location>
        <position position="588"/>
    </location>
    <ligand>
        <name>L-glutamate</name>
        <dbReference type="ChEBI" id="CHEBI:29985"/>
    </ligand>
</feature>
<evidence type="ECO:0000256" key="8">
    <source>
        <dbReference type="SAM" id="MobiDB-lite"/>
    </source>
</evidence>
<evidence type="ECO:0000256" key="5">
    <source>
        <dbReference type="ARBA" id="ARBA00023315"/>
    </source>
</evidence>
<dbReference type="Gene3D" id="1.10.246.130">
    <property type="match status" value="1"/>
</dbReference>
<evidence type="ECO:0000256" key="4">
    <source>
        <dbReference type="ARBA" id="ARBA00023180"/>
    </source>
</evidence>
<dbReference type="Pfam" id="PF01019">
    <property type="entry name" value="G_glu_transpept"/>
    <property type="match status" value="1"/>
</dbReference>
<proteinExistence type="predicted"/>
<dbReference type="GO" id="GO:0016746">
    <property type="term" value="F:acyltransferase activity"/>
    <property type="evidence" value="ECO:0007669"/>
    <property type="project" value="UniProtKB-KW"/>
</dbReference>
<evidence type="ECO:0000256" key="2">
    <source>
        <dbReference type="ARBA" id="ARBA00022679"/>
    </source>
</evidence>
<comment type="caution">
    <text evidence="10">The sequence shown here is derived from an EMBL/GenBank/DDBJ whole genome shotgun (WGS) entry which is preliminary data.</text>
</comment>
<dbReference type="Gene3D" id="3.60.20.40">
    <property type="match status" value="1"/>
</dbReference>
<evidence type="ECO:0000256" key="7">
    <source>
        <dbReference type="PIRSR" id="PIRSR600101-2"/>
    </source>
</evidence>
<dbReference type="GO" id="GO:0036374">
    <property type="term" value="F:glutathione hydrolase activity"/>
    <property type="evidence" value="ECO:0007669"/>
    <property type="project" value="InterPro"/>
</dbReference>
<dbReference type="Proteomes" id="UP001176961">
    <property type="component" value="Unassembled WGS sequence"/>
</dbReference>
<evidence type="ECO:0000256" key="3">
    <source>
        <dbReference type="ARBA" id="ARBA00022801"/>
    </source>
</evidence>
<evidence type="ECO:0000313" key="10">
    <source>
        <dbReference type="EMBL" id="CAJ0589799.1"/>
    </source>
</evidence>
<keyword evidence="9" id="KW-0812">Transmembrane</keyword>
<protein>
    <submittedName>
        <fullName evidence="10">Uncharacterized protein</fullName>
    </submittedName>
</protein>
<feature type="binding site" evidence="7">
    <location>
        <begin position="512"/>
        <end position="514"/>
    </location>
    <ligand>
        <name>L-glutamate</name>
        <dbReference type="ChEBI" id="CHEBI:29985"/>
    </ligand>
</feature>
<sequence length="686" mass="75579">MIKLATFLSILKPKFGPGQRTEMSSEDVKDSEEARSSEEVFATSSSSKPYLQEDIDPVKSTDVEAGQLYATISSSNTVNNAANERDVEASSRNAEVSEEKDSNRGFLYGFFGTLVFTACVVAIVILALAAKNDRARNNDDNFDWPHPSNVAEGRYDKAGVSTDHLLCSEIAVDILKKGGNAVDAAVAIMFCLGVTNPESSGLGGGFIMTLYNRETAPAAADENMFVNDTEAAQFGYRSIAVPSELAGSWYAYKNYGSGSVAWKDLVLPSAKLCREGTTVTKYMETALYDKKDNILRSPTMKRWINPATNDVWREGDVVVRENLAETLELIANSVDPVKLFYHGVMADDIVKEIREHGGIITKADLSSYEPTLYEQMTNDHFRGDLVMCGAPPPSSFSITQLIVSVMSALYPEGHNVDIRSNSRFYHDLIETMKFAYAQRTYLGDAKFVPKAMQIAENLTTPEYTKWVVERIKDKAQPLSYYGGFNESQVEDHGTAHVSVIDEFGNAVGVTTTINLWFGAVVESEKYGIIWNDEMDDFSIPGVPNAYGFPPSESNFIKPGKRPMSSMTPTVIFDRKTKQPRMVVGASGGSKIISATAKTIIRHLFFGETLKEAIDAPMLHNQFVPITSMIDQYFPTKLRRILENRHDQNFTGNTGFKGVTHTVALYGGGVGACGDFRRETPQDPAGY</sequence>
<keyword evidence="4" id="KW-0325">Glycoprotein</keyword>
<keyword evidence="1" id="KW-0645">Protease</keyword>
<keyword evidence="11" id="KW-1185">Reference proteome</keyword>
<keyword evidence="2" id="KW-0808">Transferase</keyword>
<dbReference type="GO" id="GO:0006508">
    <property type="term" value="P:proteolysis"/>
    <property type="evidence" value="ECO:0007669"/>
    <property type="project" value="UniProtKB-KW"/>
</dbReference>
<feature type="binding site" evidence="7">
    <location>
        <begin position="564"/>
        <end position="565"/>
    </location>
    <ligand>
        <name>L-glutamate</name>
        <dbReference type="ChEBI" id="CHEBI:29985"/>
    </ligand>
</feature>
<feature type="binding site" evidence="7">
    <location>
        <position position="536"/>
    </location>
    <ligand>
        <name>L-glutamate</name>
        <dbReference type="ChEBI" id="CHEBI:29985"/>
    </ligand>
</feature>
<dbReference type="PRINTS" id="PR01210">
    <property type="entry name" value="GGTRANSPTASE"/>
</dbReference>
<dbReference type="EMBL" id="CATQJL010000001">
    <property type="protein sequence ID" value="CAJ0589799.1"/>
    <property type="molecule type" value="Genomic_DNA"/>
</dbReference>
<dbReference type="GO" id="GO:0006751">
    <property type="term" value="P:glutathione catabolic process"/>
    <property type="evidence" value="ECO:0007669"/>
    <property type="project" value="InterPro"/>
</dbReference>
<feature type="active site" description="Nucleophile" evidence="6">
    <location>
        <position position="494"/>
    </location>
</feature>
<dbReference type="PANTHER" id="PTHR11686">
    <property type="entry name" value="GAMMA GLUTAMYL TRANSPEPTIDASE"/>
    <property type="match status" value="1"/>
</dbReference>
<dbReference type="PANTHER" id="PTHR11686:SF17">
    <property type="entry name" value="GAMMA-GLUTAMYLTRANSPEPTIDASE 1"/>
    <property type="match status" value="1"/>
</dbReference>
<dbReference type="InterPro" id="IPR043138">
    <property type="entry name" value="GGT_lsub"/>
</dbReference>
<keyword evidence="9" id="KW-0472">Membrane</keyword>
<dbReference type="AlphaFoldDB" id="A0AA36DNH8"/>
<dbReference type="InterPro" id="IPR043137">
    <property type="entry name" value="GGT_ssub_C"/>
</dbReference>
<feature type="binding site" evidence="7">
    <location>
        <position position="213"/>
    </location>
    <ligand>
        <name>L-glutamate</name>
        <dbReference type="ChEBI" id="CHEBI:29985"/>
    </ligand>
</feature>
<dbReference type="FunFam" id="3.60.20.40:FF:000006">
    <property type="entry name" value="Protein CBG05566"/>
    <property type="match status" value="1"/>
</dbReference>
<evidence type="ECO:0000256" key="6">
    <source>
        <dbReference type="PIRSR" id="PIRSR600101-1"/>
    </source>
</evidence>
<keyword evidence="3" id="KW-0378">Hydrolase</keyword>
<gene>
    <name evidence="10" type="ORF">CYNAS_LOCUS1782</name>
</gene>
<organism evidence="10 11">
    <name type="scientific">Cylicocyclus nassatus</name>
    <name type="common">Nematode worm</name>
    <dbReference type="NCBI Taxonomy" id="53992"/>
    <lineage>
        <taxon>Eukaryota</taxon>
        <taxon>Metazoa</taxon>
        <taxon>Ecdysozoa</taxon>
        <taxon>Nematoda</taxon>
        <taxon>Chromadorea</taxon>
        <taxon>Rhabditida</taxon>
        <taxon>Rhabditina</taxon>
        <taxon>Rhabditomorpha</taxon>
        <taxon>Strongyloidea</taxon>
        <taxon>Strongylidae</taxon>
        <taxon>Cylicocyclus</taxon>
    </lineage>
</organism>
<feature type="compositionally biased region" description="Basic and acidic residues" evidence="8">
    <location>
        <begin position="26"/>
        <end position="38"/>
    </location>
</feature>
<keyword evidence="9" id="KW-1133">Transmembrane helix</keyword>
<dbReference type="GO" id="GO:0005886">
    <property type="term" value="C:plasma membrane"/>
    <property type="evidence" value="ECO:0007669"/>
    <property type="project" value="TreeGrafter"/>
</dbReference>
<feature type="region of interest" description="Disordered" evidence="8">
    <location>
        <begin position="14"/>
        <end position="53"/>
    </location>
</feature>
<dbReference type="InterPro" id="IPR029055">
    <property type="entry name" value="Ntn_hydrolases_N"/>
</dbReference>
<name>A0AA36DNH8_CYLNA</name>
<dbReference type="FunFam" id="1.10.246.130:FF:000005">
    <property type="entry name" value="Gamma-glutamyltranspeptidase 1, putative"/>
    <property type="match status" value="1"/>
</dbReference>
<feature type="transmembrane region" description="Helical" evidence="9">
    <location>
        <begin position="106"/>
        <end position="130"/>
    </location>
</feature>
<evidence type="ECO:0000256" key="9">
    <source>
        <dbReference type="SAM" id="Phobius"/>
    </source>
</evidence>